<dbReference type="InterPro" id="IPR050119">
    <property type="entry name" value="CCR1-9-like"/>
</dbReference>
<keyword evidence="3 11" id="KW-1133">Transmembrane helix</keyword>
<dbReference type="GO" id="GO:0019722">
    <property type="term" value="P:calcium-mediated signaling"/>
    <property type="evidence" value="ECO:0007669"/>
    <property type="project" value="TreeGrafter"/>
</dbReference>
<evidence type="ECO:0000256" key="10">
    <source>
        <dbReference type="RuleBase" id="RU000688"/>
    </source>
</evidence>
<feature type="domain" description="G-protein coupled receptors family 1 profile" evidence="12">
    <location>
        <begin position="193"/>
        <end position="445"/>
    </location>
</feature>
<organism evidence="13 14">
    <name type="scientific">Eublepharis macularius</name>
    <name type="common">Leopard gecko</name>
    <name type="synonym">Cyrtodactylus macularius</name>
    <dbReference type="NCBI Taxonomy" id="481883"/>
    <lineage>
        <taxon>Eukaryota</taxon>
        <taxon>Metazoa</taxon>
        <taxon>Chordata</taxon>
        <taxon>Craniata</taxon>
        <taxon>Vertebrata</taxon>
        <taxon>Euteleostomi</taxon>
        <taxon>Lepidosauria</taxon>
        <taxon>Squamata</taxon>
        <taxon>Bifurcata</taxon>
        <taxon>Gekkota</taxon>
        <taxon>Eublepharidae</taxon>
        <taxon>Eublepharinae</taxon>
        <taxon>Eublepharis</taxon>
    </lineage>
</organism>
<feature type="transmembrane region" description="Helical" evidence="11">
    <location>
        <begin position="259"/>
        <end position="281"/>
    </location>
</feature>
<dbReference type="PANTHER" id="PTHR10489:SF947">
    <property type="entry name" value="C-X-C CHEMOKINE RECEPTOR TYPE 3-2"/>
    <property type="match status" value="1"/>
</dbReference>
<keyword evidence="8" id="KW-0325">Glycoprotein</keyword>
<dbReference type="InterPro" id="IPR017452">
    <property type="entry name" value="GPCR_Rhodpsn_7TM"/>
</dbReference>
<evidence type="ECO:0000256" key="1">
    <source>
        <dbReference type="ARBA" id="ARBA00004141"/>
    </source>
</evidence>
<evidence type="ECO:0000256" key="7">
    <source>
        <dbReference type="ARBA" id="ARBA00023170"/>
    </source>
</evidence>
<comment type="similarity">
    <text evidence="10">Belongs to the G-protein coupled receptor 1 family.</text>
</comment>
<dbReference type="GO" id="GO:0060326">
    <property type="term" value="P:cell chemotaxis"/>
    <property type="evidence" value="ECO:0007669"/>
    <property type="project" value="TreeGrafter"/>
</dbReference>
<dbReference type="RefSeq" id="XP_054854922.1">
    <property type="nucleotide sequence ID" value="XM_054998947.1"/>
</dbReference>
<dbReference type="AlphaFoldDB" id="A0AA97KFF4"/>
<reference evidence="14" key="1">
    <citation type="submission" date="2025-08" db="UniProtKB">
        <authorList>
            <consortium name="RefSeq"/>
        </authorList>
    </citation>
    <scope>IDENTIFICATION</scope>
    <source>
        <tissue evidence="14">Blood</tissue>
    </source>
</reference>
<evidence type="ECO:0000256" key="9">
    <source>
        <dbReference type="ARBA" id="ARBA00023224"/>
    </source>
</evidence>
<dbReference type="GeneID" id="129342988"/>
<dbReference type="CDD" id="cd14984">
    <property type="entry name" value="7tmA_Chemokine_R"/>
    <property type="match status" value="1"/>
</dbReference>
<evidence type="ECO:0000256" key="4">
    <source>
        <dbReference type="ARBA" id="ARBA00023040"/>
    </source>
</evidence>
<dbReference type="SUPFAM" id="SSF81321">
    <property type="entry name" value="Family A G protein-coupled receptor-like"/>
    <property type="match status" value="1"/>
</dbReference>
<dbReference type="PROSITE" id="PS00237">
    <property type="entry name" value="G_PROTEIN_RECEP_F1_1"/>
    <property type="match status" value="1"/>
</dbReference>
<feature type="transmembrane region" description="Helical" evidence="11">
    <location>
        <begin position="379"/>
        <end position="398"/>
    </location>
</feature>
<keyword evidence="13" id="KW-1185">Reference proteome</keyword>
<feature type="transmembrane region" description="Helical" evidence="11">
    <location>
        <begin position="213"/>
        <end position="233"/>
    </location>
</feature>
<dbReference type="KEGG" id="emc:129342988"/>
<evidence type="ECO:0000313" key="13">
    <source>
        <dbReference type="Proteomes" id="UP001190640"/>
    </source>
</evidence>
<evidence type="ECO:0000256" key="2">
    <source>
        <dbReference type="ARBA" id="ARBA00022692"/>
    </source>
</evidence>
<dbReference type="GO" id="GO:0007204">
    <property type="term" value="P:positive regulation of cytosolic calcium ion concentration"/>
    <property type="evidence" value="ECO:0007669"/>
    <property type="project" value="TreeGrafter"/>
</dbReference>
<evidence type="ECO:0000256" key="6">
    <source>
        <dbReference type="ARBA" id="ARBA00023157"/>
    </source>
</evidence>
<dbReference type="GO" id="GO:0019957">
    <property type="term" value="F:C-C chemokine binding"/>
    <property type="evidence" value="ECO:0007669"/>
    <property type="project" value="TreeGrafter"/>
</dbReference>
<evidence type="ECO:0000256" key="5">
    <source>
        <dbReference type="ARBA" id="ARBA00023136"/>
    </source>
</evidence>
<keyword evidence="9 10" id="KW-0807">Transducer</keyword>
<proteinExistence type="inferred from homology"/>
<protein>
    <submittedName>
        <fullName evidence="14">C-X-C chemokine receptor type 3-2-like</fullName>
    </submittedName>
</protein>
<evidence type="ECO:0000256" key="3">
    <source>
        <dbReference type="ARBA" id="ARBA00022989"/>
    </source>
</evidence>
<gene>
    <name evidence="14" type="primary">LOC129342988</name>
</gene>
<evidence type="ECO:0000256" key="8">
    <source>
        <dbReference type="ARBA" id="ARBA00023180"/>
    </source>
</evidence>
<dbReference type="Pfam" id="PF00001">
    <property type="entry name" value="7tm_1"/>
    <property type="match status" value="1"/>
</dbReference>
<feature type="transmembrane region" description="Helical" evidence="11">
    <location>
        <begin position="177"/>
        <end position="201"/>
    </location>
</feature>
<keyword evidence="2 10" id="KW-0812">Transmembrane</keyword>
<keyword evidence="4 10" id="KW-0297">G-protein coupled receptor</keyword>
<dbReference type="GO" id="GO:0009897">
    <property type="term" value="C:external side of plasma membrane"/>
    <property type="evidence" value="ECO:0007669"/>
    <property type="project" value="TreeGrafter"/>
</dbReference>
<accession>A0AA97KFF4</accession>
<evidence type="ECO:0000313" key="14">
    <source>
        <dbReference type="RefSeq" id="XP_054854922.1"/>
    </source>
</evidence>
<dbReference type="InterPro" id="IPR000276">
    <property type="entry name" value="GPCR_Rhodpsn"/>
</dbReference>
<dbReference type="PROSITE" id="PS50262">
    <property type="entry name" value="G_PROTEIN_RECEP_F1_2"/>
    <property type="match status" value="1"/>
</dbReference>
<comment type="subcellular location">
    <subcellularLocation>
        <location evidence="1">Membrane</location>
        <topology evidence="1">Multi-pass membrane protein</topology>
    </subcellularLocation>
</comment>
<evidence type="ECO:0000259" key="12">
    <source>
        <dbReference type="PROSITE" id="PS50262"/>
    </source>
</evidence>
<feature type="transmembrane region" description="Helical" evidence="11">
    <location>
        <begin position="347"/>
        <end position="367"/>
    </location>
</feature>
<dbReference type="PANTHER" id="PTHR10489">
    <property type="entry name" value="CELL ADHESION MOLECULE"/>
    <property type="match status" value="1"/>
</dbReference>
<dbReference type="PRINTS" id="PR00241">
    <property type="entry name" value="ANGIOTENSINR"/>
</dbReference>
<dbReference type="GO" id="GO:0006955">
    <property type="term" value="P:immune response"/>
    <property type="evidence" value="ECO:0007669"/>
    <property type="project" value="TreeGrafter"/>
</dbReference>
<dbReference type="GO" id="GO:0016493">
    <property type="term" value="F:C-C chemokine receptor activity"/>
    <property type="evidence" value="ECO:0007669"/>
    <property type="project" value="TreeGrafter"/>
</dbReference>
<dbReference type="Proteomes" id="UP001190640">
    <property type="component" value="Chromosome 15"/>
</dbReference>
<keyword evidence="6" id="KW-1015">Disulfide bond</keyword>
<keyword evidence="5 11" id="KW-0472">Membrane</keyword>
<dbReference type="PRINTS" id="PR00237">
    <property type="entry name" value="GPCRRHODOPSN"/>
</dbReference>
<feature type="transmembrane region" description="Helical" evidence="11">
    <location>
        <begin position="428"/>
        <end position="448"/>
    </location>
</feature>
<dbReference type="Gene3D" id="1.20.1070.10">
    <property type="entry name" value="Rhodopsin 7-helix transmembrane proteins"/>
    <property type="match status" value="1"/>
</dbReference>
<sequence>MMLAVFTHLTGFGTSRKAPARTTSSRLDFPVLARNCTKKTLSLQDLCVTYQSRSEAGIAKEEKESLCHLVDNGRYDYCSPKKEPKGSYEHLAVTPGSGVSAWFDFPTWWWWWGEGGKAWDNRLLACVRRSGSLVAAEGNMLNYSGDDISVEYSYTYDEIDPKTAPCPQSEMGTFTRYFSPVVLSVVFVVGLVGNGLVLAVLGRRRCPWLLADCYLFQLALADILLVLALPFWAVEFTQGWVFEKGFCKFLGALSSMNSYSTVFLLACISVERYLAIVHAVLLQHRWKLFHTCLSSAVLWVICCGLSAVELHFYTVSFISQAERFICHLGFEAQEAESWRLGLRLTSFLLGFLLPVLVMSFCYGRIFVRLQRARVFGKLPALRLLLVILVLFVVSWAPFHVFRLMDSLRRQGHFGRDCAWGKALDYGLLFTQSLGLVHCCLNPLVYAFMGVKFRRELSRLWHRQDTSEGHRASIFSCEYSQATEHITVQGIDYDYSIMM</sequence>
<evidence type="ECO:0000256" key="11">
    <source>
        <dbReference type="SAM" id="Phobius"/>
    </source>
</evidence>
<dbReference type="InterPro" id="IPR000248">
    <property type="entry name" value="ATII_rcpt"/>
</dbReference>
<name>A0AA97KFF4_EUBMA</name>
<feature type="transmembrane region" description="Helical" evidence="11">
    <location>
        <begin position="288"/>
        <end position="308"/>
    </location>
</feature>
<keyword evidence="7 10" id="KW-0675">Receptor</keyword>